<dbReference type="Pfam" id="PF00583">
    <property type="entry name" value="Acetyltransf_1"/>
    <property type="match status" value="1"/>
</dbReference>
<dbReference type="Gene3D" id="3.40.630.30">
    <property type="match status" value="1"/>
</dbReference>
<dbReference type="GO" id="GO:0016747">
    <property type="term" value="F:acyltransferase activity, transferring groups other than amino-acyl groups"/>
    <property type="evidence" value="ECO:0007669"/>
    <property type="project" value="InterPro"/>
</dbReference>
<dbReference type="Proteomes" id="UP000254712">
    <property type="component" value="Unassembled WGS sequence"/>
</dbReference>
<accession>A0A379WNP7</accession>
<dbReference type="InterPro" id="IPR000182">
    <property type="entry name" value="GNAT_dom"/>
</dbReference>
<dbReference type="InterPro" id="IPR016181">
    <property type="entry name" value="Acyl_CoA_acyltransferase"/>
</dbReference>
<feature type="domain" description="N-acetyltransferase" evidence="1">
    <location>
        <begin position="1"/>
        <end position="112"/>
    </location>
</feature>
<proteinExistence type="predicted"/>
<evidence type="ECO:0000313" key="2">
    <source>
        <dbReference type="EMBL" id="SUH35652.1"/>
    </source>
</evidence>
<name>A0A379WNP7_SALET</name>
<dbReference type="PROSITE" id="PS51186">
    <property type="entry name" value="GNAT"/>
    <property type="match status" value="1"/>
</dbReference>
<evidence type="ECO:0000259" key="1">
    <source>
        <dbReference type="PROSITE" id="PS51186"/>
    </source>
</evidence>
<organism evidence="2 3">
    <name type="scientific">Salmonella enterica I</name>
    <dbReference type="NCBI Taxonomy" id="59201"/>
    <lineage>
        <taxon>Bacteria</taxon>
        <taxon>Pseudomonadati</taxon>
        <taxon>Pseudomonadota</taxon>
        <taxon>Gammaproteobacteria</taxon>
        <taxon>Enterobacterales</taxon>
        <taxon>Enterobacteriaceae</taxon>
        <taxon>Salmonella</taxon>
    </lineage>
</organism>
<dbReference type="AlphaFoldDB" id="A0A379WNP7"/>
<reference evidence="2 3" key="1">
    <citation type="submission" date="2018-06" db="EMBL/GenBank/DDBJ databases">
        <authorList>
            <consortium name="Pathogen Informatics"/>
            <person name="Doyle S."/>
        </authorList>
    </citation>
    <scope>NUCLEOTIDE SEQUENCE [LARGE SCALE GENOMIC DNA]</scope>
    <source>
        <strain evidence="2 3">NCTC8261</strain>
    </source>
</reference>
<dbReference type="EMBL" id="UGXT01000002">
    <property type="protein sequence ID" value="SUH35652.1"/>
    <property type="molecule type" value="Genomic_DNA"/>
</dbReference>
<evidence type="ECO:0000313" key="3">
    <source>
        <dbReference type="Proteomes" id="UP000254712"/>
    </source>
</evidence>
<gene>
    <name evidence="2" type="ORF">NCTC8261_01887</name>
</gene>
<protein>
    <submittedName>
        <fullName evidence="2">Acyl-CoA synthetase</fullName>
    </submittedName>
</protein>
<dbReference type="SUPFAM" id="SSF55729">
    <property type="entry name" value="Acyl-CoA N-acyltransferases (Nat)"/>
    <property type="match status" value="1"/>
</dbReference>
<dbReference type="CDD" id="cd04301">
    <property type="entry name" value="NAT_SF"/>
    <property type="match status" value="1"/>
</dbReference>
<sequence>MTQIDYDREMAFVAVRRMDNAEEILGVTRAISDPDNVDAEFAVLVRSDLKGLGLGRRLMEKLIAYTRDHGLKRLNGITMPNIAAWSRWPENWDFRSDIQLEEGIVGLTLNLAKCDES</sequence>